<dbReference type="KEGG" id="roz:CBI38_22070"/>
<dbReference type="Gene3D" id="3.90.1720.10">
    <property type="entry name" value="endopeptidase domain like (from Nostoc punctiforme)"/>
    <property type="match status" value="1"/>
</dbReference>
<organism evidence="7 8">
    <name type="scientific">Rhodococcus oxybenzonivorans</name>
    <dbReference type="NCBI Taxonomy" id="1990687"/>
    <lineage>
        <taxon>Bacteria</taxon>
        <taxon>Bacillati</taxon>
        <taxon>Actinomycetota</taxon>
        <taxon>Actinomycetes</taxon>
        <taxon>Mycobacteriales</taxon>
        <taxon>Nocardiaceae</taxon>
        <taxon>Rhodococcus</taxon>
    </lineage>
</organism>
<keyword evidence="2" id="KW-0645">Protease</keyword>
<gene>
    <name evidence="7" type="ORF">CBI38_22070</name>
</gene>
<dbReference type="SUPFAM" id="SSF53955">
    <property type="entry name" value="Lysozyme-like"/>
    <property type="match status" value="1"/>
</dbReference>
<dbReference type="PANTHER" id="PTHR47359:SF3">
    <property type="entry name" value="NLP_P60 DOMAIN-CONTAINING PROTEIN-RELATED"/>
    <property type="match status" value="1"/>
</dbReference>
<evidence type="ECO:0000256" key="5">
    <source>
        <dbReference type="SAM" id="MobiDB-lite"/>
    </source>
</evidence>
<feature type="region of interest" description="Disordered" evidence="5">
    <location>
        <begin position="83"/>
        <end position="123"/>
    </location>
</feature>
<dbReference type="GO" id="GO:0008234">
    <property type="term" value="F:cysteine-type peptidase activity"/>
    <property type="evidence" value="ECO:0007669"/>
    <property type="project" value="UniProtKB-KW"/>
</dbReference>
<keyword evidence="8" id="KW-1185">Reference proteome</keyword>
<evidence type="ECO:0000256" key="4">
    <source>
        <dbReference type="ARBA" id="ARBA00022807"/>
    </source>
</evidence>
<keyword evidence="3" id="KW-0378">Hydrolase</keyword>
<dbReference type="CDD" id="cd13399">
    <property type="entry name" value="Slt35-like"/>
    <property type="match status" value="1"/>
</dbReference>
<evidence type="ECO:0000256" key="2">
    <source>
        <dbReference type="ARBA" id="ARBA00022670"/>
    </source>
</evidence>
<feature type="domain" description="NlpC/P60" evidence="6">
    <location>
        <begin position="332"/>
        <end position="454"/>
    </location>
</feature>
<dbReference type="InterPro" id="IPR000064">
    <property type="entry name" value="NLP_P60_dom"/>
</dbReference>
<dbReference type="Proteomes" id="UP000245711">
    <property type="component" value="Chromosome"/>
</dbReference>
<feature type="compositionally biased region" description="Pro residues" evidence="5">
    <location>
        <begin position="85"/>
        <end position="103"/>
    </location>
</feature>
<dbReference type="RefSeq" id="WP_109332243.1">
    <property type="nucleotide sequence ID" value="NZ_CP021354.1"/>
</dbReference>
<dbReference type="PANTHER" id="PTHR47359">
    <property type="entry name" value="PEPTIDOGLYCAN DL-ENDOPEPTIDASE CWLO"/>
    <property type="match status" value="1"/>
</dbReference>
<dbReference type="Pfam" id="PF00877">
    <property type="entry name" value="NLPC_P60"/>
    <property type="match status" value="1"/>
</dbReference>
<dbReference type="PROSITE" id="PS51935">
    <property type="entry name" value="NLPC_P60"/>
    <property type="match status" value="1"/>
</dbReference>
<evidence type="ECO:0000313" key="7">
    <source>
        <dbReference type="EMBL" id="AWK73847.1"/>
    </source>
</evidence>
<dbReference type="GO" id="GO:0006508">
    <property type="term" value="P:proteolysis"/>
    <property type="evidence" value="ECO:0007669"/>
    <property type="project" value="UniProtKB-KW"/>
</dbReference>
<proteinExistence type="inferred from homology"/>
<dbReference type="EMBL" id="CP021354">
    <property type="protein sequence ID" value="AWK73847.1"/>
    <property type="molecule type" value="Genomic_DNA"/>
</dbReference>
<dbReference type="OrthoDB" id="3209655at2"/>
<dbReference type="AlphaFoldDB" id="A0A2S2BYZ3"/>
<protein>
    <submittedName>
        <fullName evidence="7">Lytic transglycosylase</fullName>
    </submittedName>
</protein>
<evidence type="ECO:0000259" key="6">
    <source>
        <dbReference type="PROSITE" id="PS51935"/>
    </source>
</evidence>
<evidence type="ECO:0000256" key="1">
    <source>
        <dbReference type="ARBA" id="ARBA00007074"/>
    </source>
</evidence>
<evidence type="ECO:0000256" key="3">
    <source>
        <dbReference type="ARBA" id="ARBA00022801"/>
    </source>
</evidence>
<dbReference type="InterPro" id="IPR038765">
    <property type="entry name" value="Papain-like_cys_pep_sf"/>
</dbReference>
<reference evidence="7 8" key="1">
    <citation type="submission" date="2017-05" db="EMBL/GenBank/DDBJ databases">
        <title>Isolation of Rhodococcus sp. S2-17 biodegrading of BP-3.</title>
        <authorList>
            <person name="Lee Y."/>
            <person name="Kim K.H."/>
            <person name="Chun B.H."/>
            <person name="Jung H.S."/>
            <person name="Jeon C.O."/>
        </authorList>
    </citation>
    <scope>NUCLEOTIDE SEQUENCE [LARGE SCALE GENOMIC DNA]</scope>
    <source>
        <strain evidence="7 8">S2-17</strain>
    </source>
</reference>
<dbReference type="InterPro" id="IPR031304">
    <property type="entry name" value="SLT_2"/>
</dbReference>
<keyword evidence="4" id="KW-0788">Thiol protease</keyword>
<dbReference type="Gene3D" id="1.10.530.10">
    <property type="match status" value="1"/>
</dbReference>
<dbReference type="Pfam" id="PF13406">
    <property type="entry name" value="SLT_2"/>
    <property type="match status" value="1"/>
</dbReference>
<dbReference type="InterPro" id="IPR051794">
    <property type="entry name" value="PG_Endopeptidase_C40"/>
</dbReference>
<comment type="similarity">
    <text evidence="1">Belongs to the peptidase C40 family.</text>
</comment>
<sequence>MSVDAAAIIVAITTAAGAMVQGADIPQPVKDQAADAIQVVEQASPDVQKQVNDAISALPEPARLQAEQMVTDASEVVKQATDPYIPAPPAADAPPAPPPPVPGPEQALVLPDSPLDQPPAPMASGAQTVIGGLAAVPGVPAIISGLGSLIPSVPAGFPGVSLAPIGAIAVFAPWIRKAGSLCEGIKPPTLAALYSVENGFRHGAASPVSRAGARGPGQFLPGTWAKYGKDADGDGKVDINGVADPMMASGQMLCDLHAQIDAWKKQGVVKGDTLDLTLAAYNAGAGAVRTSGGMPAGKPDYVHETQPYVARIRSLEESFARMLSPFFYGVGAGEPSRVVEMAMRFIGLPYVWGGGNINGPSGGGFDCSGLTSFAVYAATGIKLPRTSETQWRVGVEIPLSEAKPGDLLFGNWQSGGPGHVAIYVGNGQMLHAPTTGDVVRIGAVFSGMKARRII</sequence>
<name>A0A2S2BYZ3_9NOCA</name>
<accession>A0A2S2BYZ3</accession>
<dbReference type="InterPro" id="IPR023346">
    <property type="entry name" value="Lysozyme-like_dom_sf"/>
</dbReference>
<evidence type="ECO:0000313" key="8">
    <source>
        <dbReference type="Proteomes" id="UP000245711"/>
    </source>
</evidence>
<dbReference type="SUPFAM" id="SSF54001">
    <property type="entry name" value="Cysteine proteinases"/>
    <property type="match status" value="1"/>
</dbReference>